<keyword evidence="2" id="KW-1185">Reference proteome</keyword>
<keyword evidence="1" id="KW-0489">Methyltransferase</keyword>
<keyword evidence="1" id="KW-0808">Transferase</keyword>
<evidence type="ECO:0000313" key="1">
    <source>
        <dbReference type="EMBL" id="MFD0862399.1"/>
    </source>
</evidence>
<dbReference type="SUPFAM" id="SSF53335">
    <property type="entry name" value="S-adenosyl-L-methionine-dependent methyltransferases"/>
    <property type="match status" value="1"/>
</dbReference>
<dbReference type="EC" id="2.1.1.-" evidence="1"/>
<sequence>MADLCPLCENIGDLFYEHEKKGTYFRCKTCFGIFIDAALWPSDEEEKARYEEHNNDVENKGYQNFVAPISSAILNEFSRDDKGLDFGAGTGPVISKILDDHGYDIVQYDPYFHNYPNLLKRTYDYIACCEVIEHFHHPKKEFHLLNKLLNKKGKLYIMTDLYDEDTTFHNWYYMNDITHVFIYHEKTIHWIKDAYDFSEVTIDERLIIFNN</sequence>
<dbReference type="InterPro" id="IPR029063">
    <property type="entry name" value="SAM-dependent_MTases_sf"/>
</dbReference>
<comment type="caution">
    <text evidence="1">The sequence shown here is derived from an EMBL/GenBank/DDBJ whole genome shotgun (WGS) entry which is preliminary data.</text>
</comment>
<name>A0ABW3CZV4_9FLAO</name>
<protein>
    <submittedName>
        <fullName evidence="1">Class I SAM-dependent methyltransferase</fullName>
        <ecNumber evidence="1">2.1.1.-</ecNumber>
    </submittedName>
</protein>
<dbReference type="RefSeq" id="WP_386407310.1">
    <property type="nucleotide sequence ID" value="NZ_JBHTJH010000005.1"/>
</dbReference>
<dbReference type="Pfam" id="PF13489">
    <property type="entry name" value="Methyltransf_23"/>
    <property type="match status" value="1"/>
</dbReference>
<reference evidence="2" key="1">
    <citation type="journal article" date="2019" name="Int. J. Syst. Evol. Microbiol.">
        <title>The Global Catalogue of Microorganisms (GCM) 10K type strain sequencing project: providing services to taxonomists for standard genome sequencing and annotation.</title>
        <authorList>
            <consortium name="The Broad Institute Genomics Platform"/>
            <consortium name="The Broad Institute Genome Sequencing Center for Infectious Disease"/>
            <person name="Wu L."/>
            <person name="Ma J."/>
        </authorList>
    </citation>
    <scope>NUCLEOTIDE SEQUENCE [LARGE SCALE GENOMIC DNA]</scope>
    <source>
        <strain evidence="2">CCUG 62952</strain>
    </source>
</reference>
<dbReference type="GO" id="GO:0008168">
    <property type="term" value="F:methyltransferase activity"/>
    <property type="evidence" value="ECO:0007669"/>
    <property type="project" value="UniProtKB-KW"/>
</dbReference>
<dbReference type="GO" id="GO:0032259">
    <property type="term" value="P:methylation"/>
    <property type="evidence" value="ECO:0007669"/>
    <property type="project" value="UniProtKB-KW"/>
</dbReference>
<organism evidence="1 2">
    <name type="scientific">Sungkyunkwania multivorans</name>
    <dbReference type="NCBI Taxonomy" id="1173618"/>
    <lineage>
        <taxon>Bacteria</taxon>
        <taxon>Pseudomonadati</taxon>
        <taxon>Bacteroidota</taxon>
        <taxon>Flavobacteriia</taxon>
        <taxon>Flavobacteriales</taxon>
        <taxon>Flavobacteriaceae</taxon>
        <taxon>Sungkyunkwania</taxon>
    </lineage>
</organism>
<dbReference type="EMBL" id="JBHTJH010000005">
    <property type="protein sequence ID" value="MFD0862399.1"/>
    <property type="molecule type" value="Genomic_DNA"/>
</dbReference>
<proteinExistence type="predicted"/>
<dbReference type="Gene3D" id="3.40.50.150">
    <property type="entry name" value="Vaccinia Virus protein VP39"/>
    <property type="match status" value="1"/>
</dbReference>
<evidence type="ECO:0000313" key="2">
    <source>
        <dbReference type="Proteomes" id="UP001596978"/>
    </source>
</evidence>
<dbReference type="Proteomes" id="UP001596978">
    <property type="component" value="Unassembled WGS sequence"/>
</dbReference>
<accession>A0ABW3CZV4</accession>
<gene>
    <name evidence="1" type="ORF">ACFQ1M_09260</name>
</gene>